<dbReference type="RefSeq" id="WP_089989315.1">
    <property type="nucleotide sequence ID" value="NZ_FOIZ01000001.1"/>
</dbReference>
<gene>
    <name evidence="1" type="ORF">SAMN04488515_0260</name>
</gene>
<keyword evidence="2" id="KW-1185">Reference proteome</keyword>
<dbReference type="EMBL" id="FOIZ01000001">
    <property type="protein sequence ID" value="SEV92595.1"/>
    <property type="molecule type" value="Genomic_DNA"/>
</dbReference>
<sequence length="174" mass="18391">MILSRNEVGATLFKAARGQGMPLGHADVFVAAAVRALADKEGVSEQITTALRGPHLAPDFRASRVAMAGPVAIDALMCGENAILLECVDAPSVLFAMVENSILMSGLQVEIEVDEARIVLRQVTEAAARPITPGPIKVPDTDWDLWQRWAALTYVPESDASRIGGAGAGLTDND</sequence>
<name>A0A1I0MUX6_9RHOB</name>
<reference evidence="1 2" key="1">
    <citation type="submission" date="2016-10" db="EMBL/GenBank/DDBJ databases">
        <authorList>
            <person name="de Groot N.N."/>
        </authorList>
    </citation>
    <scope>NUCLEOTIDE SEQUENCE [LARGE SCALE GENOMIC DNA]</scope>
    <source>
        <strain evidence="1 2">DSM 17925</strain>
    </source>
</reference>
<dbReference type="STRING" id="364200.SAMN04488515_0260"/>
<accession>A0A1I0MUX6</accession>
<dbReference type="Proteomes" id="UP000199167">
    <property type="component" value="Unassembled WGS sequence"/>
</dbReference>
<organism evidence="1 2">
    <name type="scientific">Cognatiyoonia koreensis</name>
    <dbReference type="NCBI Taxonomy" id="364200"/>
    <lineage>
        <taxon>Bacteria</taxon>
        <taxon>Pseudomonadati</taxon>
        <taxon>Pseudomonadota</taxon>
        <taxon>Alphaproteobacteria</taxon>
        <taxon>Rhodobacterales</taxon>
        <taxon>Paracoccaceae</taxon>
        <taxon>Cognatiyoonia</taxon>
    </lineage>
</organism>
<evidence type="ECO:0000313" key="1">
    <source>
        <dbReference type="EMBL" id="SEV92595.1"/>
    </source>
</evidence>
<proteinExistence type="predicted"/>
<protein>
    <submittedName>
        <fullName evidence="1">Uncharacterized protein</fullName>
    </submittedName>
</protein>
<evidence type="ECO:0000313" key="2">
    <source>
        <dbReference type="Proteomes" id="UP000199167"/>
    </source>
</evidence>
<dbReference type="AlphaFoldDB" id="A0A1I0MUX6"/>